<dbReference type="Proteomes" id="UP001151699">
    <property type="component" value="Chromosome B"/>
</dbReference>
<protein>
    <submittedName>
        <fullName evidence="1">Uncharacterized protein</fullName>
    </submittedName>
</protein>
<gene>
    <name evidence="1" type="ORF">Bhyg_07134</name>
</gene>
<keyword evidence="2" id="KW-1185">Reference proteome</keyword>
<comment type="caution">
    <text evidence="1">The sequence shown here is derived from an EMBL/GenBank/DDBJ whole genome shotgun (WGS) entry which is preliminary data.</text>
</comment>
<evidence type="ECO:0000313" key="1">
    <source>
        <dbReference type="EMBL" id="KAJ6642187.1"/>
    </source>
</evidence>
<name>A0A9Q0N247_9DIPT</name>
<organism evidence="1 2">
    <name type="scientific">Pseudolycoriella hygida</name>
    <dbReference type="NCBI Taxonomy" id="35572"/>
    <lineage>
        <taxon>Eukaryota</taxon>
        <taxon>Metazoa</taxon>
        <taxon>Ecdysozoa</taxon>
        <taxon>Arthropoda</taxon>
        <taxon>Hexapoda</taxon>
        <taxon>Insecta</taxon>
        <taxon>Pterygota</taxon>
        <taxon>Neoptera</taxon>
        <taxon>Endopterygota</taxon>
        <taxon>Diptera</taxon>
        <taxon>Nematocera</taxon>
        <taxon>Sciaroidea</taxon>
        <taxon>Sciaridae</taxon>
        <taxon>Pseudolycoriella</taxon>
    </lineage>
</organism>
<dbReference type="EMBL" id="WJQU01000002">
    <property type="protein sequence ID" value="KAJ6642187.1"/>
    <property type="molecule type" value="Genomic_DNA"/>
</dbReference>
<sequence length="36" mass="4223">MRLWVELPIEDCFCIPVCRIVNADVLNSKKYPDARD</sequence>
<reference evidence="1" key="1">
    <citation type="submission" date="2022-07" db="EMBL/GenBank/DDBJ databases">
        <authorList>
            <person name="Trinca V."/>
            <person name="Uliana J.V.C."/>
            <person name="Torres T.T."/>
            <person name="Ward R.J."/>
            <person name="Monesi N."/>
        </authorList>
    </citation>
    <scope>NUCLEOTIDE SEQUENCE</scope>
    <source>
        <strain evidence="1">HSMRA1968</strain>
        <tissue evidence="1">Whole embryos</tissue>
    </source>
</reference>
<proteinExistence type="predicted"/>
<accession>A0A9Q0N247</accession>
<evidence type="ECO:0000313" key="2">
    <source>
        <dbReference type="Proteomes" id="UP001151699"/>
    </source>
</evidence>
<dbReference type="AlphaFoldDB" id="A0A9Q0N247"/>